<proteinExistence type="predicted"/>
<evidence type="ECO:0008006" key="3">
    <source>
        <dbReference type="Google" id="ProtNLM"/>
    </source>
</evidence>
<dbReference type="RefSeq" id="WP_281763438.1">
    <property type="nucleotide sequence ID" value="NZ_BRVO01000001.1"/>
</dbReference>
<sequence>MHNNKKEVVTGNPDKILTLQEWIIEGMPDFELMQRAMQQWSINRATAKAYVRQAYQQWKTDKEIELENRRNAKIAELQQLKYTMKEEYAGTPNGIRAILSIEKEIMRLSGLDVQKVDVTSNGKSVQYMPIWGTVDPILDEDTTNHSSQED</sequence>
<organism evidence="1 2">
    <name type="scientific">Neptunitalea lumnitzerae</name>
    <dbReference type="NCBI Taxonomy" id="2965509"/>
    <lineage>
        <taxon>Bacteria</taxon>
        <taxon>Pseudomonadati</taxon>
        <taxon>Bacteroidota</taxon>
        <taxon>Flavobacteriia</taxon>
        <taxon>Flavobacteriales</taxon>
        <taxon>Flavobacteriaceae</taxon>
        <taxon>Neptunitalea</taxon>
    </lineage>
</organism>
<keyword evidence="2" id="KW-1185">Reference proteome</keyword>
<protein>
    <recommendedName>
        <fullName evidence="3">Terminase small subunit</fullName>
    </recommendedName>
</protein>
<comment type="caution">
    <text evidence="1">The sequence shown here is derived from an EMBL/GenBank/DDBJ whole genome shotgun (WGS) entry which is preliminary data.</text>
</comment>
<name>A0ABQ5MFV5_9FLAO</name>
<dbReference type="EMBL" id="BRVO01000001">
    <property type="protein sequence ID" value="GLB47772.1"/>
    <property type="molecule type" value="Genomic_DNA"/>
</dbReference>
<dbReference type="Proteomes" id="UP001143543">
    <property type="component" value="Unassembled WGS sequence"/>
</dbReference>
<evidence type="ECO:0000313" key="1">
    <source>
        <dbReference type="EMBL" id="GLB47772.1"/>
    </source>
</evidence>
<evidence type="ECO:0000313" key="2">
    <source>
        <dbReference type="Proteomes" id="UP001143543"/>
    </source>
</evidence>
<gene>
    <name evidence="1" type="ORF">Y10_01400</name>
</gene>
<reference evidence="1" key="1">
    <citation type="submission" date="2022-07" db="EMBL/GenBank/DDBJ databases">
        <title>Taxonomy of Novel Oxalotrophic and Methylotrophic Bacteria.</title>
        <authorList>
            <person name="Sahin N."/>
            <person name="Tani A."/>
        </authorList>
    </citation>
    <scope>NUCLEOTIDE SEQUENCE</scope>
    <source>
        <strain evidence="1">Y10</strain>
    </source>
</reference>
<accession>A0ABQ5MFV5</accession>